<reference evidence="1" key="1">
    <citation type="journal article" date="2014" name="Int. J. Syst. Evol. Microbiol.">
        <title>Complete genome sequence of Corynebacterium casei LMG S-19264T (=DSM 44701T), isolated from a smear-ripened cheese.</title>
        <authorList>
            <consortium name="US DOE Joint Genome Institute (JGI-PGF)"/>
            <person name="Walter F."/>
            <person name="Albersmeier A."/>
            <person name="Kalinowski J."/>
            <person name="Ruckert C."/>
        </authorList>
    </citation>
    <scope>NUCLEOTIDE SEQUENCE</scope>
    <source>
        <strain evidence="1">CGMCC 4.7430</strain>
    </source>
</reference>
<evidence type="ECO:0000313" key="1">
    <source>
        <dbReference type="EMBL" id="GGP12996.1"/>
    </source>
</evidence>
<organism evidence="1 2">
    <name type="scientific">Nonomuraea glycinis</name>
    <dbReference type="NCBI Taxonomy" id="2047744"/>
    <lineage>
        <taxon>Bacteria</taxon>
        <taxon>Bacillati</taxon>
        <taxon>Actinomycetota</taxon>
        <taxon>Actinomycetes</taxon>
        <taxon>Streptosporangiales</taxon>
        <taxon>Streptosporangiaceae</taxon>
        <taxon>Nonomuraea</taxon>
    </lineage>
</organism>
<sequence length="84" mass="9041">MDRAEQDGYFGGMVMLGCDLDALRVMFPGWSFFVSDEGVFYATRRGAQLSYAEIAAGLHQTVSGDDPATIAAALQDQARMAVMA</sequence>
<dbReference type="EMBL" id="BMNK01000013">
    <property type="protein sequence ID" value="GGP12996.1"/>
    <property type="molecule type" value="Genomic_DNA"/>
</dbReference>
<reference evidence="1" key="2">
    <citation type="submission" date="2020-09" db="EMBL/GenBank/DDBJ databases">
        <authorList>
            <person name="Sun Q."/>
            <person name="Zhou Y."/>
        </authorList>
    </citation>
    <scope>NUCLEOTIDE SEQUENCE</scope>
    <source>
        <strain evidence="1">CGMCC 4.7430</strain>
    </source>
</reference>
<dbReference type="PROSITE" id="PS51257">
    <property type="entry name" value="PROKAR_LIPOPROTEIN"/>
    <property type="match status" value="1"/>
</dbReference>
<gene>
    <name evidence="1" type="ORF">GCM10012278_63010</name>
</gene>
<dbReference type="Proteomes" id="UP000660745">
    <property type="component" value="Unassembled WGS sequence"/>
</dbReference>
<evidence type="ECO:0000313" key="2">
    <source>
        <dbReference type="Proteomes" id="UP000660745"/>
    </source>
</evidence>
<accession>A0A918E9B2</accession>
<keyword evidence="2" id="KW-1185">Reference proteome</keyword>
<comment type="caution">
    <text evidence="1">The sequence shown here is derived from an EMBL/GenBank/DDBJ whole genome shotgun (WGS) entry which is preliminary data.</text>
</comment>
<protein>
    <submittedName>
        <fullName evidence="1">Uncharacterized protein</fullName>
    </submittedName>
</protein>
<proteinExistence type="predicted"/>
<dbReference type="AlphaFoldDB" id="A0A918E9B2"/>
<name>A0A918E9B2_9ACTN</name>